<name>A0ABW1XNG9_9ALTE</name>
<evidence type="ECO:0000313" key="3">
    <source>
        <dbReference type="Proteomes" id="UP001596364"/>
    </source>
</evidence>
<accession>A0ABW1XNG9</accession>
<dbReference type="Gene3D" id="3.40.50.1820">
    <property type="entry name" value="alpha/beta hydrolase"/>
    <property type="match status" value="1"/>
</dbReference>
<reference evidence="3" key="1">
    <citation type="journal article" date="2019" name="Int. J. Syst. Evol. Microbiol.">
        <title>The Global Catalogue of Microorganisms (GCM) 10K type strain sequencing project: providing services to taxonomists for standard genome sequencing and annotation.</title>
        <authorList>
            <consortium name="The Broad Institute Genomics Platform"/>
            <consortium name="The Broad Institute Genome Sequencing Center for Infectious Disease"/>
            <person name="Wu L."/>
            <person name="Ma J."/>
        </authorList>
    </citation>
    <scope>NUCLEOTIDE SEQUENCE [LARGE SCALE GENOMIC DNA]</scope>
    <source>
        <strain evidence="3">CGMCC 1.16031</strain>
    </source>
</reference>
<dbReference type="GO" id="GO:0016787">
    <property type="term" value="F:hydrolase activity"/>
    <property type="evidence" value="ECO:0007669"/>
    <property type="project" value="UniProtKB-KW"/>
</dbReference>
<gene>
    <name evidence="2" type="ORF">ACFP85_15180</name>
</gene>
<comment type="caution">
    <text evidence="2">The sequence shown here is derived from an EMBL/GenBank/DDBJ whole genome shotgun (WGS) entry which is preliminary data.</text>
</comment>
<sequence length="254" mass="27987">MGLLNFFRCCLLAWVLYPAIGTATTLFDASRQRQIPIELYYPANANDCLATHPCPVALLSAGYGVAHTEYRFVAEVLNRAGYLVVAIGHELAQDPPLSVQGNLFETRRENWQRGAVTLEFVQQALQTQLPGFDFSRLTLVGHSNGGDISAWFANAHPELVSALITLDHRRVPLPRNKNIRVLSIRASDFPADEGVLLSESEKARFDACVLTIAGAKHNELTDQGPLWLKEHIAQVVSGSLRNLNCVQLQSLGTQ</sequence>
<evidence type="ECO:0000313" key="2">
    <source>
        <dbReference type="EMBL" id="MFC6441495.1"/>
    </source>
</evidence>
<dbReference type="PANTHER" id="PTHR33428:SF14">
    <property type="entry name" value="CARBOXYLESTERASE TYPE B DOMAIN-CONTAINING PROTEIN"/>
    <property type="match status" value="1"/>
</dbReference>
<dbReference type="Proteomes" id="UP001596364">
    <property type="component" value="Unassembled WGS sequence"/>
</dbReference>
<keyword evidence="2" id="KW-0378">Hydrolase</keyword>
<organism evidence="2 3">
    <name type="scientific">Pseudobowmanella zhangzhouensis</name>
    <dbReference type="NCBI Taxonomy" id="1537679"/>
    <lineage>
        <taxon>Bacteria</taxon>
        <taxon>Pseudomonadati</taxon>
        <taxon>Pseudomonadota</taxon>
        <taxon>Gammaproteobacteria</taxon>
        <taxon>Alteromonadales</taxon>
        <taxon>Alteromonadaceae</taxon>
    </lineage>
</organism>
<keyword evidence="3" id="KW-1185">Reference proteome</keyword>
<protein>
    <submittedName>
        <fullName evidence="2">Alpha/beta hydrolase</fullName>
    </submittedName>
</protein>
<feature type="chain" id="PRO_5046596602" evidence="1">
    <location>
        <begin position="24"/>
        <end position="254"/>
    </location>
</feature>
<evidence type="ECO:0000256" key="1">
    <source>
        <dbReference type="SAM" id="SignalP"/>
    </source>
</evidence>
<dbReference type="RefSeq" id="WP_131257745.1">
    <property type="nucleotide sequence ID" value="NZ_JBHSUS010000001.1"/>
</dbReference>
<dbReference type="InterPro" id="IPR029058">
    <property type="entry name" value="AB_hydrolase_fold"/>
</dbReference>
<feature type="signal peptide" evidence="1">
    <location>
        <begin position="1"/>
        <end position="23"/>
    </location>
</feature>
<keyword evidence="1" id="KW-0732">Signal</keyword>
<dbReference type="SUPFAM" id="SSF53474">
    <property type="entry name" value="alpha/beta-Hydrolases"/>
    <property type="match status" value="1"/>
</dbReference>
<dbReference type="EMBL" id="JBHSUS010000001">
    <property type="protein sequence ID" value="MFC6441495.1"/>
    <property type="molecule type" value="Genomic_DNA"/>
</dbReference>
<dbReference type="PANTHER" id="PTHR33428">
    <property type="entry name" value="CHLOROPHYLLASE-2, CHLOROPLASTIC"/>
    <property type="match status" value="1"/>
</dbReference>
<proteinExistence type="predicted"/>